<feature type="domain" description="Polysaccharide pyruvyl transferase" evidence="1">
    <location>
        <begin position="25"/>
        <end position="310"/>
    </location>
</feature>
<sequence>MDKEVNGLMKRITVFGSTKEEIHLGCQALSDGLEYLIRKTYGNNVAIQHISHRFLSTHFNDSMFVAKANRKTSVFRKQITCQIVKDRSYKTWKKSVEELYANDVFLKLTILNSDVVVINVEGTLHHESLLGHQMLAVGAVAVKLGKPVYWINVSVEKDNQDILKHALKGASCIAVREKRSFQYLKQLGVSSKLTFDTAVLARFSKNKSDLESILPAEPFCLFTGSNVKNIDLLEHVKVIEAFRLQALYLPLGLNDFNDLKLLKEHNIPHINFGEVNFQDILNLIKRSEFVISGRHHLNVFSILAAKPFVAHRSNTWKIEGVLDMLDLDYNFDSDLASRISKLQENYHKLELSLEKKADSFIKIALKSLEY</sequence>
<evidence type="ECO:0000259" key="1">
    <source>
        <dbReference type="Pfam" id="PF04230"/>
    </source>
</evidence>
<dbReference type="PANTHER" id="PTHR36836">
    <property type="entry name" value="COLANIC ACID BIOSYNTHESIS PROTEIN WCAK"/>
    <property type="match status" value="1"/>
</dbReference>
<dbReference type="GO" id="GO:0016740">
    <property type="term" value="F:transferase activity"/>
    <property type="evidence" value="ECO:0007669"/>
    <property type="project" value="UniProtKB-KW"/>
</dbReference>
<evidence type="ECO:0000313" key="3">
    <source>
        <dbReference type="Proteomes" id="UP000760545"/>
    </source>
</evidence>
<organism evidence="2 3">
    <name type="scientific">Tamlana crocina</name>
    <dbReference type="NCBI Taxonomy" id="393006"/>
    <lineage>
        <taxon>Bacteria</taxon>
        <taxon>Pseudomonadati</taxon>
        <taxon>Bacteroidota</taxon>
        <taxon>Flavobacteriia</taxon>
        <taxon>Flavobacteriales</taxon>
        <taxon>Flavobacteriaceae</taxon>
        <taxon>Tamlana</taxon>
    </lineage>
</organism>
<dbReference type="EMBL" id="JAAVJS010000006">
    <property type="protein sequence ID" value="NJX15028.1"/>
    <property type="molecule type" value="Genomic_DNA"/>
</dbReference>
<keyword evidence="3" id="KW-1185">Reference proteome</keyword>
<accession>A0ABX1DEG3</accession>
<comment type="caution">
    <text evidence="2">The sequence shown here is derived from an EMBL/GenBank/DDBJ whole genome shotgun (WGS) entry which is preliminary data.</text>
</comment>
<reference evidence="2 3" key="1">
    <citation type="submission" date="2020-03" db="EMBL/GenBank/DDBJ databases">
        <title>Tamlana sp. nov, isolated from XXX.</title>
        <authorList>
            <person name="Cao W.R."/>
        </authorList>
    </citation>
    <scope>NUCLEOTIDE SEQUENCE [LARGE SCALE GENOMIC DNA]</scope>
    <source>
        <strain evidence="2 3">HST1-43</strain>
    </source>
</reference>
<proteinExistence type="predicted"/>
<keyword evidence="2" id="KW-0808">Transferase</keyword>
<protein>
    <submittedName>
        <fullName evidence="2">Polysaccharide pyruvyl transferase family protein</fullName>
    </submittedName>
</protein>
<dbReference type="Proteomes" id="UP000760545">
    <property type="component" value="Unassembled WGS sequence"/>
</dbReference>
<dbReference type="Pfam" id="PF04230">
    <property type="entry name" value="PS_pyruv_trans"/>
    <property type="match status" value="1"/>
</dbReference>
<dbReference type="RefSeq" id="WP_167917267.1">
    <property type="nucleotide sequence ID" value="NZ_JAAVJS010000006.1"/>
</dbReference>
<dbReference type="InterPro" id="IPR007345">
    <property type="entry name" value="Polysacch_pyruvyl_Trfase"/>
</dbReference>
<gene>
    <name evidence="2" type="ORF">HC176_05950</name>
</gene>
<name>A0ABX1DEG3_9FLAO</name>
<dbReference type="PANTHER" id="PTHR36836:SF1">
    <property type="entry name" value="COLANIC ACID BIOSYNTHESIS PROTEIN WCAK"/>
    <property type="match status" value="1"/>
</dbReference>
<evidence type="ECO:0000313" key="2">
    <source>
        <dbReference type="EMBL" id="NJX15028.1"/>
    </source>
</evidence>